<reference evidence="1" key="1">
    <citation type="submission" date="2018-11" db="EMBL/GenBank/DDBJ databases">
        <authorList>
            <person name="Grassa J C."/>
        </authorList>
    </citation>
    <scope>NUCLEOTIDE SEQUENCE [LARGE SCALE GENOMIC DNA]</scope>
</reference>
<dbReference type="AlphaFoldDB" id="A0A803PKC2"/>
<dbReference type="SUPFAM" id="SSF56219">
    <property type="entry name" value="DNase I-like"/>
    <property type="match status" value="1"/>
</dbReference>
<dbReference type="EnsemblPlants" id="evm.model.05.1183">
    <property type="protein sequence ID" value="cds.evm.model.05.1183"/>
    <property type="gene ID" value="evm.TU.05.1183"/>
</dbReference>
<sequence length="528" mass="59278">MTELKVNATSLVRTLNSLHFYFDVHVAVVGNAGGIILAWKIEFVFQCVACSKNHISGLVYSDSLTHPWLLSCVYGPRYSNAEKAFREKFMNIGDRFGGPWLILGDTNFVLSDSERVGSKGRDRFIPFISNFVNSRGLINMPMYGYKLTWDNHRTCNSDHRPLCLLSGGREDKFKRSFKFEEGLTRANMEEAKGYSHCLERFCAGSGQQVNKIKTSILFSKNTSNGIKRSIKEALGLSSPEGNIKYLGLPLFRSRQKDADFNFILDNLTSKLQGWKAKTLTKASPATLINSVGFVVSYWGSETGNHGLHLKAWDKLCLPKSVTGLGFRKTKEINQAFLAKWGWNLLSGSQSLCCKILEAKYLKGKRFLNYTSKDSDSWFWKSCVSAIPILKKGACKVVVNGKDIKVKFIWDLKNKGINADEVFLYASLTVDTIWRTRNEKVTMLLFPCVPPRRLDAWRTPPQGWLKLNCDVKVVLDSMCSAVVAMDYLGRVIWVHTSKLDFADALGGEAATCCLALDVAKHNGVKYIIV</sequence>
<evidence type="ECO:0000313" key="1">
    <source>
        <dbReference type="EnsemblPlants" id="cds.evm.model.05.1183"/>
    </source>
</evidence>
<protein>
    <submittedName>
        <fullName evidence="1">Uncharacterized protein</fullName>
    </submittedName>
</protein>
<dbReference type="Gramene" id="evm.model.05.1183">
    <property type="protein sequence ID" value="cds.evm.model.05.1183"/>
    <property type="gene ID" value="evm.TU.05.1183"/>
</dbReference>
<dbReference type="EMBL" id="UZAU01000500">
    <property type="status" value="NOT_ANNOTATED_CDS"/>
    <property type="molecule type" value="Genomic_DNA"/>
</dbReference>
<dbReference type="InterPro" id="IPR036691">
    <property type="entry name" value="Endo/exonu/phosph_ase_sf"/>
</dbReference>
<name>A0A803PKC2_CANSA</name>
<keyword evidence="2" id="KW-1185">Reference proteome</keyword>
<organism evidence="1 2">
    <name type="scientific">Cannabis sativa</name>
    <name type="common">Hemp</name>
    <name type="synonym">Marijuana</name>
    <dbReference type="NCBI Taxonomy" id="3483"/>
    <lineage>
        <taxon>Eukaryota</taxon>
        <taxon>Viridiplantae</taxon>
        <taxon>Streptophyta</taxon>
        <taxon>Embryophyta</taxon>
        <taxon>Tracheophyta</taxon>
        <taxon>Spermatophyta</taxon>
        <taxon>Magnoliopsida</taxon>
        <taxon>eudicotyledons</taxon>
        <taxon>Gunneridae</taxon>
        <taxon>Pentapetalae</taxon>
        <taxon>rosids</taxon>
        <taxon>fabids</taxon>
        <taxon>Rosales</taxon>
        <taxon>Cannabaceae</taxon>
        <taxon>Cannabis</taxon>
    </lineage>
</organism>
<dbReference type="Gene3D" id="3.60.10.10">
    <property type="entry name" value="Endonuclease/exonuclease/phosphatase"/>
    <property type="match status" value="1"/>
</dbReference>
<dbReference type="PANTHER" id="PTHR33116">
    <property type="entry name" value="REVERSE TRANSCRIPTASE ZINC-BINDING DOMAIN-CONTAINING PROTEIN-RELATED-RELATED"/>
    <property type="match status" value="1"/>
</dbReference>
<accession>A0A803PKC2</accession>
<dbReference type="PANTHER" id="PTHR33116:SF86">
    <property type="entry name" value="REVERSE TRANSCRIPTASE DOMAIN-CONTAINING PROTEIN"/>
    <property type="match status" value="1"/>
</dbReference>
<evidence type="ECO:0000313" key="2">
    <source>
        <dbReference type="Proteomes" id="UP000596661"/>
    </source>
</evidence>
<proteinExistence type="predicted"/>
<reference evidence="1" key="2">
    <citation type="submission" date="2021-03" db="UniProtKB">
        <authorList>
            <consortium name="EnsemblPlants"/>
        </authorList>
    </citation>
    <scope>IDENTIFICATION</scope>
</reference>
<dbReference type="Proteomes" id="UP000596661">
    <property type="component" value="Chromosome 5"/>
</dbReference>